<proteinExistence type="predicted"/>
<dbReference type="AlphaFoldDB" id="A0A7S0GJ74"/>
<dbReference type="EMBL" id="HBEL01051943">
    <property type="protein sequence ID" value="CAD8427592.1"/>
    <property type="molecule type" value="Transcribed_RNA"/>
</dbReference>
<accession>A0A7S0GJ74</accession>
<organism evidence="1">
    <name type="scientific">Proboscia inermis</name>
    <dbReference type="NCBI Taxonomy" id="420281"/>
    <lineage>
        <taxon>Eukaryota</taxon>
        <taxon>Sar</taxon>
        <taxon>Stramenopiles</taxon>
        <taxon>Ochrophyta</taxon>
        <taxon>Bacillariophyta</taxon>
        <taxon>Coscinodiscophyceae</taxon>
        <taxon>Rhizosoleniophycidae</taxon>
        <taxon>Rhizosoleniales</taxon>
        <taxon>Rhizosoleniaceae</taxon>
        <taxon>Proboscia</taxon>
    </lineage>
</organism>
<sequence length="106" mass="12073">MVLVGFAENQFEVCPSFLVHWLLAPVFAFISKNLRLVHDGVGDFYKLIGCERCVAGVGYHHAVLNLFYEGFERERRIKGLFHLHDPICRIYNADGGGSVSLIHRRI</sequence>
<protein>
    <submittedName>
        <fullName evidence="1">Uncharacterized protein</fullName>
    </submittedName>
</protein>
<evidence type="ECO:0000313" key="1">
    <source>
        <dbReference type="EMBL" id="CAD8427592.1"/>
    </source>
</evidence>
<name>A0A7S0GJ74_9STRA</name>
<gene>
    <name evidence="1" type="ORF">PINE0816_LOCUS23758</name>
</gene>
<reference evidence="1" key="1">
    <citation type="submission" date="2021-01" db="EMBL/GenBank/DDBJ databases">
        <authorList>
            <person name="Corre E."/>
            <person name="Pelletier E."/>
            <person name="Niang G."/>
            <person name="Scheremetjew M."/>
            <person name="Finn R."/>
            <person name="Kale V."/>
            <person name="Holt S."/>
            <person name="Cochrane G."/>
            <person name="Meng A."/>
            <person name="Brown T."/>
            <person name="Cohen L."/>
        </authorList>
    </citation>
    <scope>NUCLEOTIDE SEQUENCE</scope>
    <source>
        <strain evidence="1">CCAP1064/1</strain>
    </source>
</reference>